<keyword evidence="2" id="KW-0812">Transmembrane</keyword>
<name>A0A6J5W330_PRUAR</name>
<reference evidence="5 6" key="2">
    <citation type="submission" date="2020-05" db="EMBL/GenBank/DDBJ databases">
        <authorList>
            <person name="Campoy J."/>
            <person name="Schneeberger K."/>
            <person name="Spophaly S."/>
        </authorList>
    </citation>
    <scope>NUCLEOTIDE SEQUENCE [LARGE SCALE GENOMIC DNA]</scope>
    <source>
        <strain evidence="5">PruArmRojPasFocal</strain>
    </source>
</reference>
<evidence type="ECO:0000256" key="2">
    <source>
        <dbReference type="SAM" id="Phobius"/>
    </source>
</evidence>
<evidence type="ECO:0000313" key="4">
    <source>
        <dbReference type="EMBL" id="CAB4264114.1"/>
    </source>
</evidence>
<evidence type="ECO:0000313" key="7">
    <source>
        <dbReference type="Proteomes" id="UP000507245"/>
    </source>
</evidence>
<evidence type="ECO:0000259" key="3">
    <source>
        <dbReference type="Pfam" id="PF24867"/>
    </source>
</evidence>
<evidence type="ECO:0000313" key="6">
    <source>
        <dbReference type="Proteomes" id="UP000507222"/>
    </source>
</evidence>
<evidence type="ECO:0000313" key="5">
    <source>
        <dbReference type="EMBL" id="CAB4294691.1"/>
    </source>
</evidence>
<dbReference type="AlphaFoldDB" id="A0A6J5W330"/>
<dbReference type="PANTHER" id="PTHR33829">
    <property type="entry name" value="OSJNBA0044M19.10 PROTEIN"/>
    <property type="match status" value="1"/>
</dbReference>
<keyword evidence="2" id="KW-0472">Membrane</keyword>
<keyword evidence="7" id="KW-1185">Reference proteome</keyword>
<dbReference type="Proteomes" id="UP000507245">
    <property type="component" value="Unassembled WGS sequence"/>
</dbReference>
<feature type="region of interest" description="Disordered" evidence="1">
    <location>
        <begin position="108"/>
        <end position="132"/>
    </location>
</feature>
<feature type="transmembrane region" description="Helical" evidence="2">
    <location>
        <begin position="71"/>
        <end position="93"/>
    </location>
</feature>
<dbReference type="PANTHER" id="PTHR33829:SF2">
    <property type="entry name" value="OS04G0386700 PROTEIN"/>
    <property type="match status" value="1"/>
</dbReference>
<proteinExistence type="predicted"/>
<dbReference type="EMBL" id="CAEKDK010000001">
    <property type="protein sequence ID" value="CAB4264114.1"/>
    <property type="molecule type" value="Genomic_DNA"/>
</dbReference>
<protein>
    <recommendedName>
        <fullName evidence="3">DUF7733 domain-containing protein</fullName>
    </recommendedName>
</protein>
<dbReference type="EMBL" id="CAEKKB010000001">
    <property type="protein sequence ID" value="CAB4294691.1"/>
    <property type="molecule type" value="Genomic_DNA"/>
</dbReference>
<accession>A0A6J5W330</accession>
<feature type="domain" description="DUF7733" evidence="3">
    <location>
        <begin position="45"/>
        <end position="100"/>
    </location>
</feature>
<evidence type="ECO:0000256" key="1">
    <source>
        <dbReference type="SAM" id="MobiDB-lite"/>
    </source>
</evidence>
<dbReference type="OrthoDB" id="1717519at2759"/>
<dbReference type="Proteomes" id="UP000507222">
    <property type="component" value="Unassembled WGS sequence"/>
</dbReference>
<dbReference type="InterPro" id="IPR056635">
    <property type="entry name" value="DUF7733"/>
</dbReference>
<dbReference type="Pfam" id="PF24867">
    <property type="entry name" value="DUF7733"/>
    <property type="match status" value="1"/>
</dbReference>
<sequence length="132" mass="15034">MVKIQKHQAFASAYILTLPRLAFLAHGIVSSSSQEIFQGSRFLFEFLKSVLALPANAQFKDIAWFLFRRSLAIANFLYFSIINLFGFLIPRFLPRTFERYSREREEANAKMAADKHSAAANKSEPVADKKAD</sequence>
<organism evidence="5 7">
    <name type="scientific">Prunus armeniaca</name>
    <name type="common">Apricot</name>
    <name type="synonym">Armeniaca vulgaris</name>
    <dbReference type="NCBI Taxonomy" id="36596"/>
    <lineage>
        <taxon>Eukaryota</taxon>
        <taxon>Viridiplantae</taxon>
        <taxon>Streptophyta</taxon>
        <taxon>Embryophyta</taxon>
        <taxon>Tracheophyta</taxon>
        <taxon>Spermatophyta</taxon>
        <taxon>Magnoliopsida</taxon>
        <taxon>eudicotyledons</taxon>
        <taxon>Gunneridae</taxon>
        <taxon>Pentapetalae</taxon>
        <taxon>rosids</taxon>
        <taxon>fabids</taxon>
        <taxon>Rosales</taxon>
        <taxon>Rosaceae</taxon>
        <taxon>Amygdaloideae</taxon>
        <taxon>Amygdaleae</taxon>
        <taxon>Prunus</taxon>
    </lineage>
</organism>
<gene>
    <name evidence="4" type="ORF">CURHAP_LOCUS5655</name>
    <name evidence="5" type="ORF">ORAREDHAP_LOCUS5656</name>
</gene>
<reference evidence="7" key="1">
    <citation type="journal article" date="2020" name="Genome Biol.">
        <title>Gamete binning: chromosome-level and haplotype-resolved genome assembly enabled by high-throughput single-cell sequencing of gamete genomes.</title>
        <authorList>
            <person name="Campoy J.A."/>
            <person name="Sun H."/>
            <person name="Goel M."/>
            <person name="Jiao W.-B."/>
            <person name="Folz-Donahue K."/>
            <person name="Wang N."/>
            <person name="Rubio M."/>
            <person name="Liu C."/>
            <person name="Kukat C."/>
            <person name="Ruiz D."/>
            <person name="Huettel B."/>
            <person name="Schneeberger K."/>
        </authorList>
    </citation>
    <scope>NUCLEOTIDE SEQUENCE [LARGE SCALE GENOMIC DNA]</scope>
    <source>
        <strain evidence="7">cv. Rojo Pasion</strain>
    </source>
</reference>
<keyword evidence="2" id="KW-1133">Transmembrane helix</keyword>
<feature type="compositionally biased region" description="Basic and acidic residues" evidence="1">
    <location>
        <begin position="108"/>
        <end position="117"/>
    </location>
</feature>